<sequence length="122" mass="13650">MAHFAELDANNVVLRVIVVSNQDTADASGVEKEYIGAAFCERLLGGVWKQTSYNGNIRKRYAGIGYTYDAGRDAFVTPQPYPSWALDENADWQAPVPMPDEGKMYRWDEDTLSWVETTIPGV</sequence>
<evidence type="ECO:0000313" key="3">
    <source>
        <dbReference type="EMBL" id="CAB4181508.1"/>
    </source>
</evidence>
<dbReference type="EMBL" id="LR797372">
    <property type="protein sequence ID" value="CAB4210464.1"/>
    <property type="molecule type" value="Genomic_DNA"/>
</dbReference>
<evidence type="ECO:0000313" key="4">
    <source>
        <dbReference type="EMBL" id="CAB4195635.1"/>
    </source>
</evidence>
<name>A0A6J5SA22_9CAUD</name>
<reference evidence="5" key="1">
    <citation type="submission" date="2020-05" db="EMBL/GenBank/DDBJ databases">
        <authorList>
            <person name="Chiriac C."/>
            <person name="Salcher M."/>
            <person name="Ghai R."/>
            <person name="Kavagutti S V."/>
        </authorList>
    </citation>
    <scope>NUCLEOTIDE SEQUENCE</scope>
</reference>
<accession>A0A6J5SA22</accession>
<dbReference type="EMBL" id="LR796833">
    <property type="protein sequence ID" value="CAB4168758.1"/>
    <property type="molecule type" value="Genomic_DNA"/>
</dbReference>
<organism evidence="5">
    <name type="scientific">uncultured Caudovirales phage</name>
    <dbReference type="NCBI Taxonomy" id="2100421"/>
    <lineage>
        <taxon>Viruses</taxon>
        <taxon>Duplodnaviria</taxon>
        <taxon>Heunggongvirae</taxon>
        <taxon>Uroviricota</taxon>
        <taxon>Caudoviricetes</taxon>
        <taxon>Peduoviridae</taxon>
        <taxon>Maltschvirus</taxon>
        <taxon>Maltschvirus maltsch</taxon>
    </lineage>
</organism>
<gene>
    <name evidence="3" type="ORF">UFOVP1069_43</name>
    <name evidence="4" type="ORF">UFOVP1301_24</name>
    <name evidence="5" type="ORF">UFOVP1415_17</name>
    <name evidence="1" type="ORF">UFOVP663_9</name>
    <name evidence="2" type="ORF">UFOVP894_57</name>
</gene>
<evidence type="ECO:0000313" key="5">
    <source>
        <dbReference type="EMBL" id="CAB4210464.1"/>
    </source>
</evidence>
<evidence type="ECO:0000313" key="1">
    <source>
        <dbReference type="EMBL" id="CAB4155475.1"/>
    </source>
</evidence>
<dbReference type="EMBL" id="LR797249">
    <property type="protein sequence ID" value="CAB4195635.1"/>
    <property type="molecule type" value="Genomic_DNA"/>
</dbReference>
<proteinExistence type="predicted"/>
<evidence type="ECO:0000313" key="2">
    <source>
        <dbReference type="EMBL" id="CAB4168758.1"/>
    </source>
</evidence>
<dbReference type="EMBL" id="LR797012">
    <property type="protein sequence ID" value="CAB4181508.1"/>
    <property type="molecule type" value="Genomic_DNA"/>
</dbReference>
<dbReference type="EMBL" id="LR796633">
    <property type="protein sequence ID" value="CAB4155475.1"/>
    <property type="molecule type" value="Genomic_DNA"/>
</dbReference>
<protein>
    <submittedName>
        <fullName evidence="5">Uncharacterized protein</fullName>
    </submittedName>
</protein>